<dbReference type="EMBL" id="NIRI02000013">
    <property type="protein sequence ID" value="KAG5453103.1"/>
    <property type="molecule type" value="Genomic_DNA"/>
</dbReference>
<reference evidence="1 2" key="2">
    <citation type="journal article" date="2021" name="Genomics">
        <title>High-quality reference genome for Clonorchis sinensis.</title>
        <authorList>
            <person name="Young N.D."/>
            <person name="Stroehlein A.J."/>
            <person name="Kinkar L."/>
            <person name="Wang T."/>
            <person name="Sohn W.M."/>
            <person name="Chang B.C.H."/>
            <person name="Kaur P."/>
            <person name="Weisz D."/>
            <person name="Dudchenko O."/>
            <person name="Aiden E.L."/>
            <person name="Korhonen P.K."/>
            <person name="Gasser R.B."/>
        </authorList>
    </citation>
    <scope>NUCLEOTIDE SEQUENCE [LARGE SCALE GENOMIC DNA]</scope>
    <source>
        <strain evidence="1">Cs-k2</strain>
    </source>
</reference>
<dbReference type="SUPFAM" id="SSF50494">
    <property type="entry name" value="Trypsin-like serine proteases"/>
    <property type="match status" value="1"/>
</dbReference>
<proteinExistence type="predicted"/>
<protein>
    <submittedName>
        <fullName evidence="1">Uncharacterized protein</fullName>
    </submittedName>
</protein>
<evidence type="ECO:0000313" key="2">
    <source>
        <dbReference type="Proteomes" id="UP000286415"/>
    </source>
</evidence>
<dbReference type="AlphaFoldDB" id="A0A3R7FEB7"/>
<dbReference type="STRING" id="79923.A0A3R7FEB7"/>
<dbReference type="GO" id="GO:0006508">
    <property type="term" value="P:proteolysis"/>
    <property type="evidence" value="ECO:0007669"/>
    <property type="project" value="InterPro"/>
</dbReference>
<dbReference type="InterPro" id="IPR043504">
    <property type="entry name" value="Peptidase_S1_PA_chymotrypsin"/>
</dbReference>
<comment type="caution">
    <text evidence="1">The sequence shown here is derived from an EMBL/GenBank/DDBJ whole genome shotgun (WGS) entry which is preliminary data.</text>
</comment>
<name>A0A3R7FEB7_CLOSI</name>
<dbReference type="Proteomes" id="UP000286415">
    <property type="component" value="Unassembled WGS sequence"/>
</dbReference>
<dbReference type="InterPro" id="IPR001254">
    <property type="entry name" value="Trypsin_dom"/>
</dbReference>
<dbReference type="InterPro" id="IPR009003">
    <property type="entry name" value="Peptidase_S1_PA"/>
</dbReference>
<evidence type="ECO:0000313" key="1">
    <source>
        <dbReference type="EMBL" id="KAG5453103.1"/>
    </source>
</evidence>
<keyword evidence="2" id="KW-1185">Reference proteome</keyword>
<dbReference type="Gene3D" id="2.40.10.10">
    <property type="entry name" value="Trypsin-like serine proteases"/>
    <property type="match status" value="1"/>
</dbReference>
<dbReference type="Pfam" id="PF00089">
    <property type="entry name" value="Trypsin"/>
    <property type="match status" value="1"/>
</dbReference>
<dbReference type="PRINTS" id="PR00722">
    <property type="entry name" value="CHYMOTRYPSIN"/>
</dbReference>
<sequence>MIIAVKEARSPDIPPPKCSWVVRIEKKWWTGIRELYTGSLIDENWVLTVGNCCPEMNQTLYSYRVLLSASCVNTWSNDIGLVELATPLASPDGTFRFVRLPKSKKAGSKLKSGLFKGFKNSYLFEKSAKEERTFKMTVFAPIICPAFYWPERRQRGFCAGAPIEAQFTPYRIEIQVRHGFGGSGERKKAFVAELLISETPT</sequence>
<dbReference type="InterPro" id="IPR001314">
    <property type="entry name" value="Peptidase_S1A"/>
</dbReference>
<accession>A0A3R7FEB7</accession>
<reference evidence="1 2" key="1">
    <citation type="journal article" date="2018" name="Biotechnol. Adv.">
        <title>Improved genomic resources and new bioinformatic workflow for the carcinogenic parasite Clonorchis sinensis: Biotechnological implications.</title>
        <authorList>
            <person name="Wang D."/>
            <person name="Korhonen P.K."/>
            <person name="Gasser R.B."/>
            <person name="Young N.D."/>
        </authorList>
    </citation>
    <scope>NUCLEOTIDE SEQUENCE [LARGE SCALE GENOMIC DNA]</scope>
    <source>
        <strain evidence="1">Cs-k2</strain>
    </source>
</reference>
<dbReference type="OrthoDB" id="5597713at2759"/>
<organism evidence="1 2">
    <name type="scientific">Clonorchis sinensis</name>
    <name type="common">Chinese liver fluke</name>
    <dbReference type="NCBI Taxonomy" id="79923"/>
    <lineage>
        <taxon>Eukaryota</taxon>
        <taxon>Metazoa</taxon>
        <taxon>Spiralia</taxon>
        <taxon>Lophotrochozoa</taxon>
        <taxon>Platyhelminthes</taxon>
        <taxon>Trematoda</taxon>
        <taxon>Digenea</taxon>
        <taxon>Opisthorchiida</taxon>
        <taxon>Opisthorchiata</taxon>
        <taxon>Opisthorchiidae</taxon>
        <taxon>Clonorchis</taxon>
    </lineage>
</organism>
<dbReference type="GO" id="GO:0004252">
    <property type="term" value="F:serine-type endopeptidase activity"/>
    <property type="evidence" value="ECO:0007669"/>
    <property type="project" value="InterPro"/>
</dbReference>
<gene>
    <name evidence="1" type="ORF">CSKR_104191</name>
</gene>
<dbReference type="InParanoid" id="A0A3R7FEB7"/>